<comment type="caution">
    <text evidence="1">The sequence shown here is derived from an EMBL/GenBank/DDBJ whole genome shotgun (WGS) entry which is preliminary data.</text>
</comment>
<reference evidence="1" key="1">
    <citation type="journal article" date="2015" name="Nature">
        <title>Complex archaea that bridge the gap between prokaryotes and eukaryotes.</title>
        <authorList>
            <person name="Spang A."/>
            <person name="Saw J.H."/>
            <person name="Jorgensen S.L."/>
            <person name="Zaremba-Niedzwiedzka K."/>
            <person name="Martijn J."/>
            <person name="Lind A.E."/>
            <person name="van Eijk R."/>
            <person name="Schleper C."/>
            <person name="Guy L."/>
            <person name="Ettema T.J."/>
        </authorList>
    </citation>
    <scope>NUCLEOTIDE SEQUENCE</scope>
</reference>
<name>A0A0F9RXA5_9ZZZZ</name>
<evidence type="ECO:0000313" key="1">
    <source>
        <dbReference type="EMBL" id="KKN59464.1"/>
    </source>
</evidence>
<sequence length="64" mass="7346">MMLHIVTKDSELIETISIDDCDLDSSIDFGSLCLDIKEAIKRGRRIEKDQEEVQNGDERSLYKS</sequence>
<proteinExistence type="predicted"/>
<dbReference type="AlphaFoldDB" id="A0A0F9RXA5"/>
<organism evidence="1">
    <name type="scientific">marine sediment metagenome</name>
    <dbReference type="NCBI Taxonomy" id="412755"/>
    <lineage>
        <taxon>unclassified sequences</taxon>
        <taxon>metagenomes</taxon>
        <taxon>ecological metagenomes</taxon>
    </lineage>
</organism>
<gene>
    <name evidence="1" type="ORF">LCGC14_0541760</name>
</gene>
<accession>A0A0F9RXA5</accession>
<dbReference type="EMBL" id="LAZR01000725">
    <property type="protein sequence ID" value="KKN59464.1"/>
    <property type="molecule type" value="Genomic_DNA"/>
</dbReference>
<protein>
    <submittedName>
        <fullName evidence="1">Uncharacterized protein</fullName>
    </submittedName>
</protein>